<accession>A0A1B6KKS8</accession>
<keyword evidence="6" id="KW-1003">Cell membrane</keyword>
<evidence type="ECO:0000256" key="13">
    <source>
        <dbReference type="ARBA" id="ARBA00023228"/>
    </source>
</evidence>
<evidence type="ECO:0000256" key="23">
    <source>
        <dbReference type="ARBA" id="ARBA00080244"/>
    </source>
</evidence>
<evidence type="ECO:0000256" key="6">
    <source>
        <dbReference type="ARBA" id="ARBA00022475"/>
    </source>
</evidence>
<sequence>MDITAKHRKSYPQCMFWKKRRYMLTLLAFLGFFNMYTARVNLSVAIVAMNSPYSVTLDNGTVVEKQDFNWDSKMRGFVLSSFFYGYMSTQLLGGWLGARFGGKVVYGVGVGVTALLTVITPPLVNISVYLLVLLRILEGGFEGIAYPCMHALWAQWAPPHERSLMASIAYAGASVGTVTALPVSGLLGATVGWPSIFYLSGAVGLAFSAIWFAVVKDCPEDDPDISPEELKYIKESLGHNDTNHRVKHPWRKFLTSLPVWAIVGAHFCEFWGFYTLQTQLPTFLKDVFNFHLAEAGFISSLPYLVMAVTLVIAGSLSNWLQSSGSLSITQVRKLFTCGALAVQACCMILAAYLKTAAGVVLCLVVGLGLESFALASFGVNHLDIAPRHASMLFGISNTFASISGIVSPLITGYIVIDKIPEQWHIVFYVSSAIYLLGAVLYGLFASGEVQPWAVENTTVSCEKTNTVDVIYNKDVSND</sequence>
<keyword evidence="12" id="KW-0325">Glycoprotein</keyword>
<comment type="subcellular location">
    <subcellularLocation>
        <location evidence="2">Basolateral cell membrane</location>
        <topology evidence="2">Multi-pass membrane protein</topology>
    </subcellularLocation>
    <subcellularLocation>
        <location evidence="3">Cytoplasmic vesicle</location>
        <location evidence="3">Secretory vesicle membrane</location>
        <topology evidence="3">Multi-pass membrane protein</topology>
    </subcellularLocation>
    <subcellularLocation>
        <location evidence="1">Cytoplasmic vesicle</location>
        <location evidence="1">Secretory vesicle</location>
        <location evidence="1">Synaptic vesicle membrane</location>
    </subcellularLocation>
    <subcellularLocation>
        <location evidence="4">Lysosome membrane</location>
    </subcellularLocation>
</comment>
<evidence type="ECO:0000256" key="22">
    <source>
        <dbReference type="ARBA" id="ARBA00069713"/>
    </source>
</evidence>
<organism evidence="28">
    <name type="scientific">Graphocephala atropunctata</name>
    <dbReference type="NCBI Taxonomy" id="36148"/>
    <lineage>
        <taxon>Eukaryota</taxon>
        <taxon>Metazoa</taxon>
        <taxon>Ecdysozoa</taxon>
        <taxon>Arthropoda</taxon>
        <taxon>Hexapoda</taxon>
        <taxon>Insecta</taxon>
        <taxon>Pterygota</taxon>
        <taxon>Neoptera</taxon>
        <taxon>Paraneoptera</taxon>
        <taxon>Hemiptera</taxon>
        <taxon>Auchenorrhyncha</taxon>
        <taxon>Membracoidea</taxon>
        <taxon>Cicadellidae</taxon>
        <taxon>Cicadellinae</taxon>
        <taxon>Cicadellini</taxon>
        <taxon>Graphocephala</taxon>
    </lineage>
</organism>
<comment type="catalytic activity">
    <reaction evidence="20">
        <text>D-glucuronate(out) + H(+)(out) = D-glucuronate(in) + H(+)(in)</text>
        <dbReference type="Rhea" id="RHEA:72591"/>
        <dbReference type="ChEBI" id="CHEBI:15378"/>
        <dbReference type="ChEBI" id="CHEBI:58720"/>
    </reaction>
    <physiologicalReaction direction="left-to-right" evidence="20">
        <dbReference type="Rhea" id="RHEA:72592"/>
    </physiologicalReaction>
</comment>
<comment type="catalytic activity">
    <reaction evidence="17">
        <text>N-acetylneuraminate(in) + H(+)(in) = N-acetylneuraminate(out) + H(+)(out)</text>
        <dbReference type="Rhea" id="RHEA:28987"/>
        <dbReference type="ChEBI" id="CHEBI:15378"/>
        <dbReference type="ChEBI" id="CHEBI:35418"/>
    </reaction>
    <physiologicalReaction direction="right-to-left" evidence="17">
        <dbReference type="Rhea" id="RHEA:28989"/>
    </physiologicalReaction>
</comment>
<evidence type="ECO:0000256" key="9">
    <source>
        <dbReference type="ARBA" id="ARBA00022989"/>
    </source>
</evidence>
<evidence type="ECO:0000256" key="10">
    <source>
        <dbReference type="ARBA" id="ARBA00023018"/>
    </source>
</evidence>
<dbReference type="GO" id="GO:0015293">
    <property type="term" value="F:symporter activity"/>
    <property type="evidence" value="ECO:0007669"/>
    <property type="project" value="UniProtKB-KW"/>
</dbReference>
<dbReference type="AlphaFoldDB" id="A0A1B6KKS8"/>
<evidence type="ECO:0000256" key="7">
    <source>
        <dbReference type="ARBA" id="ARBA00022692"/>
    </source>
</evidence>
<keyword evidence="14" id="KW-0968">Cytoplasmic vesicle</keyword>
<dbReference type="GO" id="GO:0006820">
    <property type="term" value="P:monoatomic anion transport"/>
    <property type="evidence" value="ECO:0007669"/>
    <property type="project" value="TreeGrafter"/>
</dbReference>
<evidence type="ECO:0000256" key="1">
    <source>
        <dbReference type="ARBA" id="ARBA00004432"/>
    </source>
</evidence>
<keyword evidence="10" id="KW-0770">Synapse</keyword>
<keyword evidence="8" id="KW-0769">Symport</keyword>
<feature type="transmembrane region" description="Helical" evidence="26">
    <location>
        <begin position="422"/>
        <end position="444"/>
    </location>
</feature>
<feature type="transmembrane region" description="Helical" evidence="26">
    <location>
        <begin position="164"/>
        <end position="184"/>
    </location>
</feature>
<dbReference type="GO" id="GO:0016323">
    <property type="term" value="C:basolateral plasma membrane"/>
    <property type="evidence" value="ECO:0007669"/>
    <property type="project" value="UniProtKB-SubCell"/>
</dbReference>
<evidence type="ECO:0000256" key="26">
    <source>
        <dbReference type="SAM" id="Phobius"/>
    </source>
</evidence>
<evidence type="ECO:0000256" key="11">
    <source>
        <dbReference type="ARBA" id="ARBA00023136"/>
    </source>
</evidence>
<comment type="catalytic activity">
    <reaction evidence="18">
        <text>N-acetyl-L-aspartyl-L-glutamate(out) = N-acetyl-L-aspartyl-L-glutamate(in)</text>
        <dbReference type="Rhea" id="RHEA:72599"/>
        <dbReference type="ChEBI" id="CHEBI:76931"/>
    </reaction>
    <physiologicalReaction direction="left-to-right" evidence="18">
        <dbReference type="Rhea" id="RHEA:72600"/>
    </physiologicalReaction>
</comment>
<evidence type="ECO:0000256" key="19">
    <source>
        <dbReference type="ARBA" id="ARBA00051447"/>
    </source>
</evidence>
<keyword evidence="9 26" id="KW-1133">Transmembrane helix</keyword>
<evidence type="ECO:0000256" key="16">
    <source>
        <dbReference type="ARBA" id="ARBA00050554"/>
    </source>
</evidence>
<keyword evidence="5" id="KW-0813">Transport</keyword>
<dbReference type="FunFam" id="1.20.1250.20:FF:000067">
    <property type="entry name" value="sialin isoform X2"/>
    <property type="match status" value="1"/>
</dbReference>
<evidence type="ECO:0000256" key="15">
    <source>
        <dbReference type="ARBA" id="ARBA00050101"/>
    </source>
</evidence>
<evidence type="ECO:0000256" key="25">
    <source>
        <dbReference type="ARBA" id="ARBA00081925"/>
    </source>
</evidence>
<feature type="transmembrane region" description="Helical" evidence="26">
    <location>
        <begin position="77"/>
        <end position="97"/>
    </location>
</feature>
<feature type="transmembrane region" description="Helical" evidence="26">
    <location>
        <begin position="130"/>
        <end position="152"/>
    </location>
</feature>
<keyword evidence="13" id="KW-0458">Lysosome</keyword>
<keyword evidence="11 26" id="KW-0472">Membrane</keyword>
<evidence type="ECO:0000256" key="5">
    <source>
        <dbReference type="ARBA" id="ARBA00022448"/>
    </source>
</evidence>
<evidence type="ECO:0000256" key="14">
    <source>
        <dbReference type="ARBA" id="ARBA00023329"/>
    </source>
</evidence>
<evidence type="ECO:0000256" key="20">
    <source>
        <dbReference type="ARBA" id="ARBA00051612"/>
    </source>
</evidence>
<evidence type="ECO:0000256" key="12">
    <source>
        <dbReference type="ARBA" id="ARBA00023180"/>
    </source>
</evidence>
<dbReference type="InterPro" id="IPR020846">
    <property type="entry name" value="MFS_dom"/>
</dbReference>
<dbReference type="SUPFAM" id="SSF103473">
    <property type="entry name" value="MFS general substrate transporter"/>
    <property type="match status" value="1"/>
</dbReference>
<dbReference type="EMBL" id="GEBQ01027941">
    <property type="protein sequence ID" value="JAT12036.1"/>
    <property type="molecule type" value="Transcribed_RNA"/>
</dbReference>
<feature type="transmembrane region" description="Helical" evidence="26">
    <location>
        <begin position="196"/>
        <end position="215"/>
    </location>
</feature>
<comment type="catalytic activity">
    <reaction evidence="15">
        <text>2 nitrate(out) + H(+)(out) = 2 nitrate(in) + H(+)(in)</text>
        <dbReference type="Rhea" id="RHEA:71539"/>
        <dbReference type="ChEBI" id="CHEBI:15378"/>
        <dbReference type="ChEBI" id="CHEBI:17632"/>
    </reaction>
    <physiologicalReaction direction="left-to-right" evidence="15">
        <dbReference type="Rhea" id="RHEA:71540"/>
    </physiologicalReaction>
</comment>
<evidence type="ECO:0000256" key="17">
    <source>
        <dbReference type="ARBA" id="ARBA00050625"/>
    </source>
</evidence>
<evidence type="ECO:0000256" key="18">
    <source>
        <dbReference type="ARBA" id="ARBA00051403"/>
    </source>
</evidence>
<comment type="function">
    <text evidence="21">Receptor for CM101, a polysaccharide produced by group B Streptococcus with antipathoangiogenic properties.</text>
</comment>
<dbReference type="GO" id="GO:0030672">
    <property type="term" value="C:synaptic vesicle membrane"/>
    <property type="evidence" value="ECO:0007669"/>
    <property type="project" value="UniProtKB-SubCell"/>
</dbReference>
<feature type="domain" description="Major facilitator superfamily (MFS) profile" evidence="27">
    <location>
        <begin position="23"/>
        <end position="449"/>
    </location>
</feature>
<feature type="transmembrane region" description="Helical" evidence="26">
    <location>
        <begin position="391"/>
        <end position="416"/>
    </location>
</feature>
<evidence type="ECO:0000259" key="27">
    <source>
        <dbReference type="PROSITE" id="PS50850"/>
    </source>
</evidence>
<evidence type="ECO:0000256" key="3">
    <source>
        <dbReference type="ARBA" id="ARBA00004638"/>
    </source>
</evidence>
<keyword evidence="7 26" id="KW-0812">Transmembrane</keyword>
<evidence type="ECO:0000256" key="24">
    <source>
        <dbReference type="ARBA" id="ARBA00081195"/>
    </source>
</evidence>
<comment type="catalytic activity">
    <reaction evidence="16">
        <text>L-aspartate(out) = L-aspartate(in)</text>
        <dbReference type="Rhea" id="RHEA:66332"/>
        <dbReference type="ChEBI" id="CHEBI:29991"/>
    </reaction>
    <physiologicalReaction direction="left-to-right" evidence="16">
        <dbReference type="Rhea" id="RHEA:66333"/>
    </physiologicalReaction>
</comment>
<feature type="transmembrane region" description="Helical" evidence="26">
    <location>
        <begin position="294"/>
        <end position="313"/>
    </location>
</feature>
<evidence type="ECO:0000256" key="4">
    <source>
        <dbReference type="ARBA" id="ARBA00004656"/>
    </source>
</evidence>
<dbReference type="PROSITE" id="PS50850">
    <property type="entry name" value="MFS"/>
    <property type="match status" value="1"/>
</dbReference>
<dbReference type="GO" id="GO:0005765">
    <property type="term" value="C:lysosomal membrane"/>
    <property type="evidence" value="ECO:0007669"/>
    <property type="project" value="UniProtKB-SubCell"/>
</dbReference>
<protein>
    <recommendedName>
        <fullName evidence="22">Sialin</fullName>
    </recommendedName>
    <alternativeName>
        <fullName evidence="25">H(+)/nitrate cotransporter</fullName>
    </alternativeName>
    <alternativeName>
        <fullName evidence="23">H(+)/sialic acid cotransporter</fullName>
    </alternativeName>
    <alternativeName>
        <fullName evidence="24">Vesicular excitatory amino acid transporter</fullName>
    </alternativeName>
</protein>
<dbReference type="CDD" id="cd17318">
    <property type="entry name" value="MFS_SLC17"/>
    <property type="match status" value="1"/>
</dbReference>
<dbReference type="GO" id="GO:0046942">
    <property type="term" value="P:carboxylic acid transport"/>
    <property type="evidence" value="ECO:0007669"/>
    <property type="project" value="UniProtKB-ARBA"/>
</dbReference>
<comment type="catalytic activity">
    <reaction evidence="19">
        <text>L-glutamate(out) = L-glutamate(in)</text>
        <dbReference type="Rhea" id="RHEA:66336"/>
        <dbReference type="ChEBI" id="CHEBI:29985"/>
    </reaction>
    <physiologicalReaction direction="left-to-right" evidence="19">
        <dbReference type="Rhea" id="RHEA:66337"/>
    </physiologicalReaction>
</comment>
<feature type="transmembrane region" description="Helical" evidence="26">
    <location>
        <begin position="253"/>
        <end position="274"/>
    </location>
</feature>
<evidence type="ECO:0000256" key="21">
    <source>
        <dbReference type="ARBA" id="ARBA00056891"/>
    </source>
</evidence>
<dbReference type="PANTHER" id="PTHR11662">
    <property type="entry name" value="SOLUTE CARRIER FAMILY 17"/>
    <property type="match status" value="1"/>
</dbReference>
<dbReference type="Gene3D" id="1.20.1250.20">
    <property type="entry name" value="MFS general substrate transporter like domains"/>
    <property type="match status" value="2"/>
</dbReference>
<evidence type="ECO:0000313" key="28">
    <source>
        <dbReference type="EMBL" id="JAT12036.1"/>
    </source>
</evidence>
<dbReference type="PANTHER" id="PTHR11662:SF455">
    <property type="entry name" value="GH23975P"/>
    <property type="match status" value="1"/>
</dbReference>
<evidence type="ECO:0000256" key="2">
    <source>
        <dbReference type="ARBA" id="ARBA00004554"/>
    </source>
</evidence>
<feature type="transmembrane region" description="Helical" evidence="26">
    <location>
        <begin position="104"/>
        <end position="124"/>
    </location>
</feature>
<reference evidence="28" key="1">
    <citation type="submission" date="2015-11" db="EMBL/GenBank/DDBJ databases">
        <title>De novo transcriptome assembly of four potential Pierce s Disease insect vectors from Arizona vineyards.</title>
        <authorList>
            <person name="Tassone E.E."/>
        </authorList>
    </citation>
    <scope>NUCLEOTIDE SEQUENCE</scope>
</reference>
<dbReference type="InterPro" id="IPR036259">
    <property type="entry name" value="MFS_trans_sf"/>
</dbReference>
<dbReference type="Pfam" id="PF07690">
    <property type="entry name" value="MFS_1"/>
    <property type="match status" value="1"/>
</dbReference>
<dbReference type="InterPro" id="IPR011701">
    <property type="entry name" value="MFS"/>
</dbReference>
<dbReference type="InterPro" id="IPR050382">
    <property type="entry name" value="MFS_Na/Anion_cotransporter"/>
</dbReference>
<dbReference type="FunFam" id="1.20.1250.20:FF:000003">
    <property type="entry name" value="Solute carrier family 17 member 3"/>
    <property type="match status" value="1"/>
</dbReference>
<gene>
    <name evidence="28" type="ORF">g.14583</name>
</gene>
<feature type="transmembrane region" description="Helical" evidence="26">
    <location>
        <begin position="358"/>
        <end position="379"/>
    </location>
</feature>
<name>A0A1B6KKS8_9HEMI</name>
<evidence type="ECO:0000256" key="8">
    <source>
        <dbReference type="ARBA" id="ARBA00022847"/>
    </source>
</evidence>
<proteinExistence type="predicted"/>